<dbReference type="PROSITE" id="PS50977">
    <property type="entry name" value="HTH_TETR_2"/>
    <property type="match status" value="1"/>
</dbReference>
<dbReference type="InterPro" id="IPR001647">
    <property type="entry name" value="HTH_TetR"/>
</dbReference>
<dbReference type="PRINTS" id="PR00455">
    <property type="entry name" value="HTHTETR"/>
</dbReference>
<feature type="DNA-binding region" description="H-T-H motif" evidence="2">
    <location>
        <begin position="25"/>
        <end position="44"/>
    </location>
</feature>
<dbReference type="InterPro" id="IPR050109">
    <property type="entry name" value="HTH-type_TetR-like_transc_reg"/>
</dbReference>
<name>A0A4U6CV94_9BACT</name>
<dbReference type="PANTHER" id="PTHR30328">
    <property type="entry name" value="TRANSCRIPTIONAL REPRESSOR"/>
    <property type="match status" value="1"/>
</dbReference>
<keyword evidence="5" id="KW-1185">Reference proteome</keyword>
<dbReference type="Gene3D" id="1.10.357.10">
    <property type="entry name" value="Tetracycline Repressor, domain 2"/>
    <property type="match status" value="1"/>
</dbReference>
<dbReference type="AlphaFoldDB" id="A0A4U6CV94"/>
<dbReference type="OrthoDB" id="9785164at2"/>
<accession>A0A4U6CV94</accession>
<dbReference type="PANTHER" id="PTHR30328:SF54">
    <property type="entry name" value="HTH-TYPE TRANSCRIPTIONAL REPRESSOR SCO4008"/>
    <property type="match status" value="1"/>
</dbReference>
<evidence type="ECO:0000313" key="5">
    <source>
        <dbReference type="Proteomes" id="UP000304900"/>
    </source>
</evidence>
<evidence type="ECO:0000313" key="4">
    <source>
        <dbReference type="EMBL" id="TKT87008.1"/>
    </source>
</evidence>
<dbReference type="SUPFAM" id="SSF46689">
    <property type="entry name" value="Homeodomain-like"/>
    <property type="match status" value="1"/>
</dbReference>
<dbReference type="GO" id="GO:0003677">
    <property type="term" value="F:DNA binding"/>
    <property type="evidence" value="ECO:0007669"/>
    <property type="project" value="UniProtKB-UniRule"/>
</dbReference>
<dbReference type="RefSeq" id="WP_137343868.1">
    <property type="nucleotide sequence ID" value="NZ_BSQH01000005.1"/>
</dbReference>
<comment type="caution">
    <text evidence="4">The sequence shown here is derived from an EMBL/GenBank/DDBJ whole genome shotgun (WGS) entry which is preliminary data.</text>
</comment>
<evidence type="ECO:0000259" key="3">
    <source>
        <dbReference type="PROSITE" id="PS50977"/>
    </source>
</evidence>
<evidence type="ECO:0000256" key="2">
    <source>
        <dbReference type="PROSITE-ProRule" id="PRU00335"/>
    </source>
</evidence>
<dbReference type="InterPro" id="IPR009057">
    <property type="entry name" value="Homeodomain-like_sf"/>
</dbReference>
<protein>
    <submittedName>
        <fullName evidence="4">TetR/AcrR family transcriptional regulator</fullName>
    </submittedName>
</protein>
<reference evidence="4 5" key="1">
    <citation type="submission" date="2019-05" db="EMBL/GenBank/DDBJ databases">
        <title>Dyadobacter AR-3-8 sp. nov., isolated from arctic soil.</title>
        <authorList>
            <person name="Chaudhary D.K."/>
        </authorList>
    </citation>
    <scope>NUCLEOTIDE SEQUENCE [LARGE SCALE GENOMIC DNA]</scope>
    <source>
        <strain evidence="4 5">AR-3-8</strain>
    </source>
</reference>
<sequence>MYNTKIKILNASVRLFNENGIDSVRLQQIADESEMSVGNLAYHYKSKDVLIEAVYERVFDEFNEIFRHYLKRPDLADFDIQISIYYTFFSRNRFYLSEFFKANNSTAPHYLQWQDCTAKMLLQLRSRLQFMVRKNELLPEKEPGQYELLAEQIWMSLVFFIPKSNMIGQHYDEISYKKNIWNLLRPYFGPDGLEEFRALIVPVLF</sequence>
<feature type="domain" description="HTH tetR-type" evidence="3">
    <location>
        <begin position="2"/>
        <end position="62"/>
    </location>
</feature>
<evidence type="ECO:0000256" key="1">
    <source>
        <dbReference type="ARBA" id="ARBA00023125"/>
    </source>
</evidence>
<keyword evidence="1 2" id="KW-0238">DNA-binding</keyword>
<organism evidence="4 5">
    <name type="scientific">Dyadobacter frigoris</name>
    <dbReference type="NCBI Taxonomy" id="2576211"/>
    <lineage>
        <taxon>Bacteria</taxon>
        <taxon>Pseudomonadati</taxon>
        <taxon>Bacteroidota</taxon>
        <taxon>Cytophagia</taxon>
        <taxon>Cytophagales</taxon>
        <taxon>Spirosomataceae</taxon>
        <taxon>Dyadobacter</taxon>
    </lineage>
</organism>
<gene>
    <name evidence="4" type="ORF">FDK13_30805</name>
</gene>
<dbReference type="EMBL" id="SZVO01000021">
    <property type="protein sequence ID" value="TKT87008.1"/>
    <property type="molecule type" value="Genomic_DNA"/>
</dbReference>
<dbReference type="Pfam" id="PF00440">
    <property type="entry name" value="TetR_N"/>
    <property type="match status" value="1"/>
</dbReference>
<proteinExistence type="predicted"/>
<dbReference type="Proteomes" id="UP000304900">
    <property type="component" value="Unassembled WGS sequence"/>
</dbReference>